<dbReference type="Gene3D" id="3.40.50.1980">
    <property type="entry name" value="Nitrogenase molybdenum iron protein domain"/>
    <property type="match status" value="1"/>
</dbReference>
<comment type="similarity">
    <text evidence="3 6">Belongs to the NifD/NifK/NifE/NifN family.</text>
</comment>
<accession>A0A1Z4N2L3</accession>
<dbReference type="AlphaFoldDB" id="A0A1Z4N2L3"/>
<dbReference type="PANTHER" id="PTHR42956">
    <property type="entry name" value="NITROGENASE IRON-MOLYBDENUM COFACTOR BIOSYNTHESIS PROTEIN NIFE"/>
    <property type="match status" value="1"/>
</dbReference>
<evidence type="ECO:0000313" key="8">
    <source>
        <dbReference type="EMBL" id="BAY99959.1"/>
    </source>
</evidence>
<comment type="pathway">
    <text evidence="2">Cofactor biosynthesis; Fe-Mo cofactor biosynthesis.</text>
</comment>
<comment type="function">
    <text evidence="1">This protein may play a role in the biosynthesis of the prosthetic group of nitrogenase (FeMo cofactor).</text>
</comment>
<dbReference type="GO" id="GO:0016163">
    <property type="term" value="F:nitrogenase activity"/>
    <property type="evidence" value="ECO:0007669"/>
    <property type="project" value="InterPro"/>
</dbReference>
<proteinExistence type="inferred from homology"/>
<dbReference type="InterPro" id="IPR049939">
    <property type="entry name" value="NifE-like"/>
</dbReference>
<evidence type="ECO:0000256" key="4">
    <source>
        <dbReference type="ARBA" id="ARBA00013280"/>
    </source>
</evidence>
<gene>
    <name evidence="8" type="ORF">NIES37_39420</name>
</gene>
<dbReference type="SUPFAM" id="SSF53807">
    <property type="entry name" value="Helical backbone' metal receptor"/>
    <property type="match status" value="1"/>
</dbReference>
<dbReference type="Gene3D" id="3.40.50.12380">
    <property type="entry name" value="Nitrogenase MoFe cofactor biosynthesis protein NifE, C-terminal"/>
    <property type="match status" value="1"/>
</dbReference>
<dbReference type="InterPro" id="IPR000510">
    <property type="entry name" value="Nase/OxRdtase_comp1"/>
</dbReference>
<organism evidence="8 9">
    <name type="scientific">Tolypothrix tenuis PCC 7101</name>
    <dbReference type="NCBI Taxonomy" id="231146"/>
    <lineage>
        <taxon>Bacteria</taxon>
        <taxon>Bacillati</taxon>
        <taxon>Cyanobacteriota</taxon>
        <taxon>Cyanophyceae</taxon>
        <taxon>Nostocales</taxon>
        <taxon>Tolypothrichaceae</taxon>
        <taxon>Tolypothrix</taxon>
    </lineage>
</organism>
<evidence type="ECO:0000313" key="9">
    <source>
        <dbReference type="Proteomes" id="UP000218785"/>
    </source>
</evidence>
<dbReference type="Proteomes" id="UP000218785">
    <property type="component" value="Chromosome"/>
</dbReference>
<feature type="domain" description="Nitrogenase/oxidoreductase component 1" evidence="7">
    <location>
        <begin position="89"/>
        <end position="481"/>
    </location>
</feature>
<keyword evidence="5 6" id="KW-0535">Nitrogen fixation</keyword>
<sequence length="496" mass="55602">MYGVLSRSAMHSYSFHCIHCIGALAYGITHPTLNKNLFHYAYFALENLPFKRAMKTSQEEINDQPYKSETEQNNHSCTQLSQLGDNCDCAFDGAMITLVPITDAAHLVHGPNGCIGNYWGGRDSLSSGSLMYKNCFTSDMDESDIIFGGAKKLYRGILELQRRYKPAAIFVYSTCVSALIGDDINGACREAAEIIGTPVIPVDAPGFVGHRNQGIRLASEALLEYVIGTAEPDTTTLHDINLIGEYNIGGDIWNILPMLEELGIRVLAKITGDARYQEICYAHRAKLNVVNSSAKAMLKMARQMEERFHIPYITESFYGIEHLNRCLRNIAAKLGETELQVRTENLINSETTALNNQLDFYLPSLQGKRILIDITNLNNWAIVSAIQYLEMEVLLTSTNKITQDNQRKIKGLFGDNAKILEIEISQLITEFKPDLLIASNHYQATAMKTKIPFLDINQERKNAYTGYAGIISVAQELYTTLHSPVWEQVRRPAPWE</sequence>
<dbReference type="InterPro" id="IPR000318">
    <property type="entry name" value="Nase_comp1_CS"/>
</dbReference>
<dbReference type="KEGG" id="ttq:NIES37_39420"/>
<dbReference type="PROSITE" id="PS00699">
    <property type="entry name" value="NITROGENASE_1_1"/>
    <property type="match status" value="1"/>
</dbReference>
<dbReference type="GO" id="GO:0065003">
    <property type="term" value="P:protein-containing complex assembly"/>
    <property type="evidence" value="ECO:0007669"/>
    <property type="project" value="InterPro"/>
</dbReference>
<evidence type="ECO:0000256" key="3">
    <source>
        <dbReference type="ARBA" id="ARBA00011002"/>
    </source>
</evidence>
<dbReference type="InterPro" id="IPR005973">
    <property type="entry name" value="NifE"/>
</dbReference>
<dbReference type="NCBIfam" id="TIGR01283">
    <property type="entry name" value="nifE"/>
    <property type="match status" value="1"/>
</dbReference>
<dbReference type="Pfam" id="PF00148">
    <property type="entry name" value="Oxidored_nitro"/>
    <property type="match status" value="1"/>
</dbReference>
<reference evidence="8 9" key="1">
    <citation type="submission" date="2017-06" db="EMBL/GenBank/DDBJ databases">
        <title>Genome sequencing of cyanobaciteial culture collection at National Institute for Environmental Studies (NIES).</title>
        <authorList>
            <person name="Hirose Y."/>
            <person name="Shimura Y."/>
            <person name="Fujisawa T."/>
            <person name="Nakamura Y."/>
            <person name="Kawachi M."/>
        </authorList>
    </citation>
    <scope>NUCLEOTIDE SEQUENCE [LARGE SCALE GENOMIC DNA]</scope>
    <source>
        <strain evidence="8 9">NIES-37</strain>
    </source>
</reference>
<evidence type="ECO:0000256" key="1">
    <source>
        <dbReference type="ARBA" id="ARBA00003171"/>
    </source>
</evidence>
<name>A0A1Z4N2L3_9CYAN</name>
<evidence type="ECO:0000256" key="2">
    <source>
        <dbReference type="ARBA" id="ARBA00005155"/>
    </source>
</evidence>
<evidence type="ECO:0000256" key="6">
    <source>
        <dbReference type="RuleBase" id="RU004021"/>
    </source>
</evidence>
<evidence type="ECO:0000259" key="7">
    <source>
        <dbReference type="Pfam" id="PF00148"/>
    </source>
</evidence>
<evidence type="ECO:0000256" key="5">
    <source>
        <dbReference type="ARBA" id="ARBA00023231"/>
    </source>
</evidence>
<protein>
    <recommendedName>
        <fullName evidence="4">Nitrogenase iron-molybdenum cofactor biosynthesis protein NifE</fullName>
    </recommendedName>
</protein>
<keyword evidence="9" id="KW-1185">Reference proteome</keyword>
<dbReference type="UniPathway" id="UPA00782"/>
<dbReference type="EMBL" id="AP018248">
    <property type="protein sequence ID" value="BAY99959.1"/>
    <property type="molecule type" value="Genomic_DNA"/>
</dbReference>
<dbReference type="PANTHER" id="PTHR42956:SF1">
    <property type="entry name" value="NITROGENASE IRON-MOLYBDENUM COFACTOR BIOSYNTHESIS PROTEIN NIFE"/>
    <property type="match status" value="1"/>
</dbReference>